<dbReference type="AlphaFoldDB" id="A0A143QPL6"/>
<dbReference type="OrthoDB" id="6653642at2"/>
<name>A0A143QPL6_RHOFA</name>
<dbReference type="Proteomes" id="UP000076038">
    <property type="component" value="Chromosome"/>
</dbReference>
<dbReference type="KEGG" id="rhs:A3Q41_03056"/>
<proteinExistence type="inferred from homology"/>
<sequence>MKVVVVTVVSGRHDHLAAQIRGLAESTDRPVEHIVVAMGDDDIADVVARSGSAAKVLDMDAQTPLPVARARNLGAAAALDRGAELVVFLDVDCIPAPEMLDRYRRAALRPDSRRTLLCGPVTYLKPDSVGLEGDALIPLTAPHPARPNPPAGAVEPGHDFDLFWSLSFAVHADTWTEIGGFCEDYTGYGGEDTDFAATARASGIGLRWVGGAHAYHQFHPVSDPPVEHLDDIVVNARIFFRRWGRWPMVGWLEAFASLGLLEYGGTEIRRLTAAVHDTDDGVN</sequence>
<protein>
    <recommendedName>
        <fullName evidence="5">Galactosyltransferase C-terminal domain-containing protein</fullName>
    </recommendedName>
</protein>
<comment type="similarity">
    <text evidence="2">Belongs to the glycosyltransferase 2 family.</text>
</comment>
<reference evidence="7" key="2">
    <citation type="submission" date="2016-04" db="EMBL/GenBank/DDBJ databases">
        <title>Complete Genome and Plasmid Sequences for Rhodococcus fascians D188 and Draft Sequences for Rhodococcus spp. Isolates PBTS 1 and PBTS 2.</title>
        <authorList>
            <person name="Stamer R."/>
            <person name="Vereecke D."/>
            <person name="Zhang Y."/>
            <person name="Schilkey F."/>
            <person name="Devitt N."/>
            <person name="Randall J."/>
        </authorList>
    </citation>
    <scope>NUCLEOTIDE SEQUENCE [LARGE SCALE GENOMIC DNA]</scope>
    <source>
        <strain evidence="7">PBTS2</strain>
    </source>
</reference>
<evidence type="ECO:0000256" key="1">
    <source>
        <dbReference type="ARBA" id="ARBA00004776"/>
    </source>
</evidence>
<dbReference type="Gene3D" id="3.90.550.10">
    <property type="entry name" value="Spore Coat Polysaccharide Biosynthesis Protein SpsA, Chain A"/>
    <property type="match status" value="1"/>
</dbReference>
<dbReference type="InterPro" id="IPR027791">
    <property type="entry name" value="Galactosyl_T_C"/>
</dbReference>
<keyword evidence="3" id="KW-0328">Glycosyltransferase</keyword>
<dbReference type="PANTHER" id="PTHR43179:SF12">
    <property type="entry name" value="GALACTOFURANOSYLTRANSFERASE GLFT2"/>
    <property type="match status" value="1"/>
</dbReference>
<dbReference type="PANTHER" id="PTHR43179">
    <property type="entry name" value="RHAMNOSYLTRANSFERASE WBBL"/>
    <property type="match status" value="1"/>
</dbReference>
<dbReference type="InterPro" id="IPR029044">
    <property type="entry name" value="Nucleotide-diphossugar_trans"/>
</dbReference>
<evidence type="ECO:0000256" key="2">
    <source>
        <dbReference type="ARBA" id="ARBA00006739"/>
    </source>
</evidence>
<comment type="pathway">
    <text evidence="1">Cell wall biogenesis; cell wall polysaccharide biosynthesis.</text>
</comment>
<keyword evidence="4" id="KW-0808">Transferase</keyword>
<keyword evidence="7" id="KW-1185">Reference proteome</keyword>
<dbReference type="EMBL" id="CP015220">
    <property type="protein sequence ID" value="AMY24347.1"/>
    <property type="molecule type" value="Genomic_DNA"/>
</dbReference>
<evidence type="ECO:0000259" key="5">
    <source>
        <dbReference type="Pfam" id="PF02709"/>
    </source>
</evidence>
<accession>A0A143QPL6</accession>
<dbReference type="SUPFAM" id="SSF53448">
    <property type="entry name" value="Nucleotide-diphospho-sugar transferases"/>
    <property type="match status" value="1"/>
</dbReference>
<reference evidence="6 7" key="1">
    <citation type="journal article" date="2016" name="Genome Announc.">
        <title>Complete Genome and Plasmid Sequences for Rhodococcus fascians D188 and Draft Sequences for Rhodococcus Isolates PBTS 1 and PBTS 2.</title>
        <authorList>
            <person name="Stamler R.A."/>
            <person name="Vereecke D."/>
            <person name="Zhang Y."/>
            <person name="Schilkey F."/>
            <person name="Devitt N."/>
            <person name="Randall J.J."/>
        </authorList>
    </citation>
    <scope>NUCLEOTIDE SEQUENCE [LARGE SCALE GENOMIC DNA]</scope>
    <source>
        <strain evidence="6 7">PBTS2</strain>
    </source>
</reference>
<dbReference type="RefSeq" id="WP_048319864.1">
    <property type="nucleotide sequence ID" value="NZ_CP015220.1"/>
</dbReference>
<organism evidence="6 7">
    <name type="scientific">Rhodococcoides fascians</name>
    <name type="common">Rhodococcus fascians</name>
    <dbReference type="NCBI Taxonomy" id="1828"/>
    <lineage>
        <taxon>Bacteria</taxon>
        <taxon>Bacillati</taxon>
        <taxon>Actinomycetota</taxon>
        <taxon>Actinomycetes</taxon>
        <taxon>Mycobacteriales</taxon>
        <taxon>Nocardiaceae</taxon>
        <taxon>Rhodococcoides</taxon>
    </lineage>
</organism>
<evidence type="ECO:0000256" key="3">
    <source>
        <dbReference type="ARBA" id="ARBA00022676"/>
    </source>
</evidence>
<dbReference type="Pfam" id="PF02709">
    <property type="entry name" value="Glyco_transf_7C"/>
    <property type="match status" value="1"/>
</dbReference>
<dbReference type="GO" id="GO:0016757">
    <property type="term" value="F:glycosyltransferase activity"/>
    <property type="evidence" value="ECO:0007669"/>
    <property type="project" value="UniProtKB-KW"/>
</dbReference>
<gene>
    <name evidence="6" type="ORF">A3Q41_03056</name>
</gene>
<evidence type="ECO:0000256" key="4">
    <source>
        <dbReference type="ARBA" id="ARBA00022679"/>
    </source>
</evidence>
<dbReference type="PATRIC" id="fig|1653479.3.peg.3091"/>
<evidence type="ECO:0000313" key="7">
    <source>
        <dbReference type="Proteomes" id="UP000076038"/>
    </source>
</evidence>
<feature type="domain" description="Galactosyltransferase C-terminal" evidence="5">
    <location>
        <begin position="166"/>
        <end position="216"/>
    </location>
</feature>
<evidence type="ECO:0000313" key="6">
    <source>
        <dbReference type="EMBL" id="AMY24347.1"/>
    </source>
</evidence>